<keyword evidence="11" id="KW-1185">Reference proteome</keyword>
<dbReference type="InterPro" id="IPR000571">
    <property type="entry name" value="Znf_CCCH"/>
</dbReference>
<evidence type="ECO:0000259" key="9">
    <source>
        <dbReference type="PROSITE" id="PS50103"/>
    </source>
</evidence>
<evidence type="ECO:0000256" key="1">
    <source>
        <dbReference type="ARBA" id="ARBA00000900"/>
    </source>
</evidence>
<dbReference type="PANTHER" id="PTHR11224">
    <property type="entry name" value="MAKORIN-RELATED"/>
    <property type="match status" value="1"/>
</dbReference>
<dbReference type="Gene3D" id="3.30.40.10">
    <property type="entry name" value="Zinc/RING finger domain, C3HC4 (zinc finger)"/>
    <property type="match status" value="1"/>
</dbReference>
<sequence length="287" mass="32580">MEMADTGKAAEGNLAIASTAPVNGRTNWTSQIRNSTTAITHAVTSGRGARPLSPCRFFLRRRCRYGCRCGHLDVRTVPSQKPCKHFQRGHCKFGQNCKFSHVIYFAASTTTLSQRKRDEEQECGICLEKVLAENETPGQATTSKFGILQNCNHCFCLPCIKKWRTSEDGRLEMRKTYPVCRTPSDFIIPSEHWVETPGEKKKLRKNFKKVVKSKPCRYSRRGRGVCPNGTECTYLHALPDVTEVEGNEDYDHFDERNFVLELSTSIADVLELFVRDMRIASTERQSS</sequence>
<dbReference type="Pfam" id="PF00642">
    <property type="entry name" value="zf-CCCH"/>
    <property type="match status" value="1"/>
</dbReference>
<dbReference type="GO" id="GO:0000209">
    <property type="term" value="P:protein polyubiquitination"/>
    <property type="evidence" value="ECO:0007669"/>
    <property type="project" value="InterPro"/>
</dbReference>
<keyword evidence="5 7" id="KW-0863">Zinc-finger</keyword>
<dbReference type="InterPro" id="IPR017907">
    <property type="entry name" value="Znf_RING_CS"/>
</dbReference>
<evidence type="ECO:0000256" key="2">
    <source>
        <dbReference type="ARBA" id="ARBA00012483"/>
    </source>
</evidence>
<reference evidence="10 11" key="1">
    <citation type="journal article" date="2021" name="Elife">
        <title>Chloroplast acquisition without the gene transfer in kleptoplastic sea slugs, Plakobranchus ocellatus.</title>
        <authorList>
            <person name="Maeda T."/>
            <person name="Takahashi S."/>
            <person name="Yoshida T."/>
            <person name="Shimamura S."/>
            <person name="Takaki Y."/>
            <person name="Nagai Y."/>
            <person name="Toyoda A."/>
            <person name="Suzuki Y."/>
            <person name="Arimoto A."/>
            <person name="Ishii H."/>
            <person name="Satoh N."/>
            <person name="Nishiyama T."/>
            <person name="Hasebe M."/>
            <person name="Maruyama T."/>
            <person name="Minagawa J."/>
            <person name="Obokata J."/>
            <person name="Shigenobu S."/>
        </authorList>
    </citation>
    <scope>NUCLEOTIDE SEQUENCE [LARGE SCALE GENOMIC DNA]</scope>
</reference>
<feature type="domain" description="C3H1-type" evidence="9">
    <location>
        <begin position="211"/>
        <end position="239"/>
    </location>
</feature>
<dbReference type="PROSITE" id="PS00518">
    <property type="entry name" value="ZF_RING_1"/>
    <property type="match status" value="1"/>
</dbReference>
<dbReference type="GO" id="GO:0008270">
    <property type="term" value="F:zinc ion binding"/>
    <property type="evidence" value="ECO:0007669"/>
    <property type="project" value="UniProtKB-KW"/>
</dbReference>
<accession>A0AAV4I7J1</accession>
<comment type="catalytic activity">
    <reaction evidence="1">
        <text>S-ubiquitinyl-[E2 ubiquitin-conjugating enzyme]-L-cysteine + [acceptor protein]-L-lysine = [E2 ubiquitin-conjugating enzyme]-L-cysteine + N(6)-ubiquitinyl-[acceptor protein]-L-lysine.</text>
        <dbReference type="EC" id="2.3.2.27"/>
    </reaction>
</comment>
<dbReference type="SUPFAM" id="SSF90229">
    <property type="entry name" value="CCCH zinc finger"/>
    <property type="match status" value="1"/>
</dbReference>
<dbReference type="SMART" id="SM00356">
    <property type="entry name" value="ZnF_C3H1"/>
    <property type="match status" value="3"/>
</dbReference>
<name>A0AAV4I7J1_9GAST</name>
<evidence type="ECO:0000259" key="8">
    <source>
        <dbReference type="PROSITE" id="PS50089"/>
    </source>
</evidence>
<dbReference type="InterPro" id="IPR013083">
    <property type="entry name" value="Znf_RING/FYVE/PHD"/>
</dbReference>
<evidence type="ECO:0000256" key="4">
    <source>
        <dbReference type="ARBA" id="ARBA00022723"/>
    </source>
</evidence>
<evidence type="ECO:0000256" key="7">
    <source>
        <dbReference type="PROSITE-ProRule" id="PRU00723"/>
    </source>
</evidence>
<gene>
    <name evidence="10" type="ORF">ElyMa_004672700</name>
</gene>
<dbReference type="InterPro" id="IPR045072">
    <property type="entry name" value="MKRN-like"/>
</dbReference>
<feature type="zinc finger region" description="C3H1-type" evidence="7">
    <location>
        <begin position="211"/>
        <end position="239"/>
    </location>
</feature>
<dbReference type="SMART" id="SM00184">
    <property type="entry name" value="RING"/>
    <property type="match status" value="1"/>
</dbReference>
<proteinExistence type="predicted"/>
<organism evidence="10 11">
    <name type="scientific">Elysia marginata</name>
    <dbReference type="NCBI Taxonomy" id="1093978"/>
    <lineage>
        <taxon>Eukaryota</taxon>
        <taxon>Metazoa</taxon>
        <taxon>Spiralia</taxon>
        <taxon>Lophotrochozoa</taxon>
        <taxon>Mollusca</taxon>
        <taxon>Gastropoda</taxon>
        <taxon>Heterobranchia</taxon>
        <taxon>Euthyneura</taxon>
        <taxon>Panpulmonata</taxon>
        <taxon>Sacoglossa</taxon>
        <taxon>Placobranchoidea</taxon>
        <taxon>Plakobranchidae</taxon>
        <taxon>Elysia</taxon>
    </lineage>
</organism>
<evidence type="ECO:0000256" key="3">
    <source>
        <dbReference type="ARBA" id="ARBA00022679"/>
    </source>
</evidence>
<keyword evidence="4 7" id="KW-0479">Metal-binding</keyword>
<dbReference type="SUPFAM" id="SSF57850">
    <property type="entry name" value="RING/U-box"/>
    <property type="match status" value="1"/>
</dbReference>
<dbReference type="InterPro" id="IPR001841">
    <property type="entry name" value="Znf_RING"/>
</dbReference>
<feature type="zinc finger region" description="C3H1-type" evidence="7">
    <location>
        <begin position="78"/>
        <end position="104"/>
    </location>
</feature>
<feature type="domain" description="C3H1-type" evidence="9">
    <location>
        <begin position="78"/>
        <end position="104"/>
    </location>
</feature>
<dbReference type="Gene3D" id="4.10.1000.10">
    <property type="entry name" value="Zinc finger, CCCH-type"/>
    <property type="match status" value="1"/>
</dbReference>
<dbReference type="PANTHER" id="PTHR11224:SF10">
    <property type="entry name" value="IP09428P-RELATED"/>
    <property type="match status" value="1"/>
</dbReference>
<evidence type="ECO:0000256" key="6">
    <source>
        <dbReference type="ARBA" id="ARBA00022833"/>
    </source>
</evidence>
<keyword evidence="3" id="KW-0808">Transferase</keyword>
<protein>
    <recommendedName>
        <fullName evidence="2">RING-type E3 ubiquitin transferase</fullName>
        <ecNumber evidence="2">2.3.2.27</ecNumber>
    </recommendedName>
</protein>
<dbReference type="GO" id="GO:0061630">
    <property type="term" value="F:ubiquitin protein ligase activity"/>
    <property type="evidence" value="ECO:0007669"/>
    <property type="project" value="UniProtKB-EC"/>
</dbReference>
<dbReference type="InterPro" id="IPR036855">
    <property type="entry name" value="Znf_CCCH_sf"/>
</dbReference>
<dbReference type="AlphaFoldDB" id="A0AAV4I7J1"/>
<dbReference type="Proteomes" id="UP000762676">
    <property type="component" value="Unassembled WGS sequence"/>
</dbReference>
<evidence type="ECO:0000256" key="5">
    <source>
        <dbReference type="ARBA" id="ARBA00022771"/>
    </source>
</evidence>
<comment type="caution">
    <text evidence="10">The sequence shown here is derived from an EMBL/GenBank/DDBJ whole genome shotgun (WGS) entry which is preliminary data.</text>
</comment>
<dbReference type="EMBL" id="BMAT01009367">
    <property type="protein sequence ID" value="GFS05079.1"/>
    <property type="molecule type" value="Genomic_DNA"/>
</dbReference>
<evidence type="ECO:0000313" key="11">
    <source>
        <dbReference type="Proteomes" id="UP000762676"/>
    </source>
</evidence>
<keyword evidence="6 7" id="KW-0862">Zinc</keyword>
<dbReference type="PROSITE" id="PS50089">
    <property type="entry name" value="ZF_RING_2"/>
    <property type="match status" value="1"/>
</dbReference>
<feature type="domain" description="RING-type" evidence="8">
    <location>
        <begin position="123"/>
        <end position="181"/>
    </location>
</feature>
<dbReference type="EC" id="2.3.2.27" evidence="2"/>
<dbReference type="PROSITE" id="PS50103">
    <property type="entry name" value="ZF_C3H1"/>
    <property type="match status" value="2"/>
</dbReference>
<evidence type="ECO:0000313" key="10">
    <source>
        <dbReference type="EMBL" id="GFS05079.1"/>
    </source>
</evidence>